<proteinExistence type="predicted"/>
<accession>Q02B96</accession>
<dbReference type="InterPro" id="IPR015943">
    <property type="entry name" value="WD40/YVTN_repeat-like_dom_sf"/>
</dbReference>
<sequence length="334" mass="35676">MPGFAAGFRTAIAWIALCPAMPLPADERPYLAVIEKAAGAVGFFAEDGRLLREVKIGSFPHEAVLSGDGRLYVSDNGVLWMTEDKMGTNTISVVDVRSIKKIDQIDLGKFHRPHGIAIVPGSNRLLVTTERPAGLILVDPAERRVVRDYDVKGKSPHMVIPMPGGKLAFVSNTDSDAVAAIDLTTGAVKLIPTGARPQGAVLSSTGDRLYVVNTSGNQISIIDTRRQEVVGNIPTGKGPGRIVITPDGKTLVYNLQFEPGVGFADISTGKQTAMVALSGRPLSLTMNRDGARVFAGIQDQDKVCVISTRERRIERVIETPKGSGPDPAMSLEGR</sequence>
<protein>
    <submittedName>
        <fullName evidence="1">40-residue YVTN family beta-propeller repeat protein</fullName>
    </submittedName>
</protein>
<dbReference type="PANTHER" id="PTHR47197:SF3">
    <property type="entry name" value="DIHYDRO-HEME D1 DEHYDROGENASE"/>
    <property type="match status" value="1"/>
</dbReference>
<organism evidence="1">
    <name type="scientific">Solibacter usitatus (strain Ellin6076)</name>
    <dbReference type="NCBI Taxonomy" id="234267"/>
    <lineage>
        <taxon>Bacteria</taxon>
        <taxon>Pseudomonadati</taxon>
        <taxon>Acidobacteriota</taxon>
        <taxon>Terriglobia</taxon>
        <taxon>Bryobacterales</taxon>
        <taxon>Solibacteraceae</taxon>
        <taxon>Candidatus Solibacter</taxon>
    </lineage>
</organism>
<dbReference type="NCBIfam" id="TIGR02276">
    <property type="entry name" value="beta_rpt_yvtn"/>
    <property type="match status" value="1"/>
</dbReference>
<evidence type="ECO:0000313" key="1">
    <source>
        <dbReference type="EMBL" id="ABJ81670.1"/>
    </source>
</evidence>
<dbReference type="EMBL" id="CP000473">
    <property type="protein sequence ID" value="ABJ81670.1"/>
    <property type="molecule type" value="Genomic_DNA"/>
</dbReference>
<name>Q02B96_SOLUE</name>
<dbReference type="InterPro" id="IPR051200">
    <property type="entry name" value="Host-pathogen_enzymatic-act"/>
</dbReference>
<dbReference type="SUPFAM" id="SSF50974">
    <property type="entry name" value="Nitrous oxide reductase, N-terminal domain"/>
    <property type="match status" value="1"/>
</dbReference>
<dbReference type="STRING" id="234267.Acid_0669"/>
<reference evidence="1" key="1">
    <citation type="submission" date="2006-10" db="EMBL/GenBank/DDBJ databases">
        <title>Complete sequence of Solibacter usitatus Ellin6076.</title>
        <authorList>
            <consortium name="US DOE Joint Genome Institute"/>
            <person name="Copeland A."/>
            <person name="Lucas S."/>
            <person name="Lapidus A."/>
            <person name="Barry K."/>
            <person name="Detter J.C."/>
            <person name="Glavina del Rio T."/>
            <person name="Hammon N."/>
            <person name="Israni S."/>
            <person name="Dalin E."/>
            <person name="Tice H."/>
            <person name="Pitluck S."/>
            <person name="Thompson L.S."/>
            <person name="Brettin T."/>
            <person name="Bruce D."/>
            <person name="Han C."/>
            <person name="Tapia R."/>
            <person name="Gilna P."/>
            <person name="Schmutz J."/>
            <person name="Larimer F."/>
            <person name="Land M."/>
            <person name="Hauser L."/>
            <person name="Kyrpides N."/>
            <person name="Mikhailova N."/>
            <person name="Janssen P.H."/>
            <person name="Kuske C.R."/>
            <person name="Richardson P."/>
        </authorList>
    </citation>
    <scope>NUCLEOTIDE SEQUENCE</scope>
    <source>
        <strain evidence="1">Ellin6076</strain>
    </source>
</reference>
<dbReference type="PANTHER" id="PTHR47197">
    <property type="entry name" value="PROTEIN NIRF"/>
    <property type="match status" value="1"/>
</dbReference>
<gene>
    <name evidence="1" type="ordered locus">Acid_0669</name>
</gene>
<dbReference type="Gene3D" id="2.130.10.10">
    <property type="entry name" value="YVTN repeat-like/Quinoprotein amine dehydrogenase"/>
    <property type="match status" value="2"/>
</dbReference>
<dbReference type="AlphaFoldDB" id="Q02B96"/>
<dbReference type="KEGG" id="sus:Acid_0669"/>
<dbReference type="InParanoid" id="Q02B96"/>
<dbReference type="eggNOG" id="COG3391">
    <property type="taxonomic scope" value="Bacteria"/>
</dbReference>
<dbReference type="HOGENOM" id="CLU_831277_0_0_0"/>
<dbReference type="InterPro" id="IPR011964">
    <property type="entry name" value="YVTN_b-propeller_repeat"/>
</dbReference>
<dbReference type="InterPro" id="IPR011045">
    <property type="entry name" value="N2O_reductase_N"/>
</dbReference>